<proteinExistence type="predicted"/>
<protein>
    <recommendedName>
        <fullName evidence="1">Anti sigma-E protein RseA N-terminal domain-containing protein</fullName>
    </recommendedName>
</protein>
<dbReference type="CDD" id="cd16328">
    <property type="entry name" value="RseA_N"/>
    <property type="match status" value="1"/>
</dbReference>
<dbReference type="PANTHER" id="PTHR38104">
    <property type="match status" value="1"/>
</dbReference>
<dbReference type="InterPro" id="IPR005572">
    <property type="entry name" value="Anti-sigma_E_RseA_N"/>
</dbReference>
<evidence type="ECO:0000313" key="3">
    <source>
        <dbReference type="Proteomes" id="UP001409585"/>
    </source>
</evidence>
<gene>
    <name evidence="2" type="ORF">GCM10025791_00370</name>
</gene>
<dbReference type="InterPro" id="IPR036147">
    <property type="entry name" value="Anti-sigma_E_RseA_N_sf"/>
</dbReference>
<dbReference type="GO" id="GO:0016989">
    <property type="term" value="F:sigma factor antagonist activity"/>
    <property type="evidence" value="ECO:0007669"/>
    <property type="project" value="InterPro"/>
</dbReference>
<feature type="domain" description="Anti sigma-E protein RseA N-terminal" evidence="1">
    <location>
        <begin position="15"/>
        <end position="92"/>
    </location>
</feature>
<dbReference type="Pfam" id="PF03872">
    <property type="entry name" value="RseA_N"/>
    <property type="match status" value="1"/>
</dbReference>
<keyword evidence="3" id="KW-1185">Reference proteome</keyword>
<dbReference type="PANTHER" id="PTHR38104:SF1">
    <property type="entry name" value="ANTI-SIGMA-E FACTOR RSEA"/>
    <property type="match status" value="1"/>
</dbReference>
<dbReference type="EMBL" id="BAABLX010000001">
    <property type="protein sequence ID" value="GAA4928668.1"/>
    <property type="molecule type" value="Genomic_DNA"/>
</dbReference>
<dbReference type="InterPro" id="IPR052383">
    <property type="entry name" value="Anti-sigma-E_RseA-like"/>
</dbReference>
<dbReference type="AlphaFoldDB" id="A0AAV3TX10"/>
<name>A0AAV3TX10_9ALTE</name>
<dbReference type="Gene3D" id="1.10.10.880">
    <property type="entry name" value="Anti sigma-E protein RseA, N-terminal domain"/>
    <property type="match status" value="1"/>
</dbReference>
<reference evidence="3" key="1">
    <citation type="journal article" date="2019" name="Int. J. Syst. Evol. Microbiol.">
        <title>The Global Catalogue of Microorganisms (GCM) 10K type strain sequencing project: providing services to taxonomists for standard genome sequencing and annotation.</title>
        <authorList>
            <consortium name="The Broad Institute Genomics Platform"/>
            <consortium name="The Broad Institute Genome Sequencing Center for Infectious Disease"/>
            <person name="Wu L."/>
            <person name="Ma J."/>
        </authorList>
    </citation>
    <scope>NUCLEOTIDE SEQUENCE [LARGE SCALE GENOMIC DNA]</scope>
    <source>
        <strain evidence="3">JCM 19134</strain>
    </source>
</reference>
<dbReference type="SUPFAM" id="SSF89069">
    <property type="entry name" value="N-terminal, cytoplasmic domain of anti-sigmaE factor RseA"/>
    <property type="match status" value="1"/>
</dbReference>
<dbReference type="Proteomes" id="UP001409585">
    <property type="component" value="Unassembled WGS sequence"/>
</dbReference>
<comment type="caution">
    <text evidence="2">The sequence shown here is derived from an EMBL/GenBank/DDBJ whole genome shotgun (WGS) entry which is preliminary data.</text>
</comment>
<dbReference type="RefSeq" id="WP_345415184.1">
    <property type="nucleotide sequence ID" value="NZ_AP031496.1"/>
</dbReference>
<organism evidence="2 3">
    <name type="scientific">Halioxenophilus aromaticivorans</name>
    <dbReference type="NCBI Taxonomy" id="1306992"/>
    <lineage>
        <taxon>Bacteria</taxon>
        <taxon>Pseudomonadati</taxon>
        <taxon>Pseudomonadota</taxon>
        <taxon>Gammaproteobacteria</taxon>
        <taxon>Alteromonadales</taxon>
        <taxon>Alteromonadaceae</taxon>
        <taxon>Halioxenophilus</taxon>
    </lineage>
</organism>
<sequence>MANQEGNTVFDESLRESLSALLDGEATELEARRVLNNVENDADVRAVWSRYQIASRAMAGERQAFSGIDLSSTIAAAIADEPAHNATPEAPAALGAKRGVVSSLFAQAGKVAIAASVAAVAVFAVNQYTVQNDAPASATSFAATDAASADDYNAAANLPMGYGTPGLAVRNVSTDSTSLEQRRHNAVPVQFVPRTESPAASPAVEEFLRQLMAEHANVGSESLGVVPFERVPRIATEAE</sequence>
<evidence type="ECO:0000259" key="1">
    <source>
        <dbReference type="Pfam" id="PF03872"/>
    </source>
</evidence>
<evidence type="ECO:0000313" key="2">
    <source>
        <dbReference type="EMBL" id="GAA4928668.1"/>
    </source>
</evidence>
<accession>A0AAV3TX10</accession>